<evidence type="ECO:0000256" key="1">
    <source>
        <dbReference type="SAM" id="MobiDB-lite"/>
    </source>
</evidence>
<evidence type="ECO:0000259" key="2">
    <source>
        <dbReference type="Pfam" id="PF10881"/>
    </source>
</evidence>
<proteinExistence type="predicted"/>
<dbReference type="Pfam" id="PF10881">
    <property type="entry name" value="DUF2726"/>
    <property type="match status" value="1"/>
</dbReference>
<reference evidence="3 4" key="1">
    <citation type="submission" date="2017-05" db="EMBL/GenBank/DDBJ databases">
        <title>De novo genome assembly of Deniococcus indicus strain DR1.</title>
        <authorList>
            <person name="Chauhan D."/>
            <person name="Yennamalli R.M."/>
            <person name="Priyadarshini R."/>
        </authorList>
    </citation>
    <scope>NUCLEOTIDE SEQUENCE [LARGE SCALE GENOMIC DNA]</scope>
    <source>
        <strain evidence="3 4">DR1</strain>
    </source>
</reference>
<dbReference type="OrthoDB" id="70514at2"/>
<name>A0A246BIV5_9DEIO</name>
<dbReference type="EMBL" id="NHMK01000020">
    <property type="protein sequence ID" value="OWL95188.1"/>
    <property type="molecule type" value="Genomic_DNA"/>
</dbReference>
<accession>A0A246BIV5</accession>
<dbReference type="RefSeq" id="WP_088249276.1">
    <property type="nucleotide sequence ID" value="NZ_NHMK01000020.1"/>
</dbReference>
<protein>
    <recommendedName>
        <fullName evidence="2">DUF2726 domain-containing protein</fullName>
    </recommendedName>
</protein>
<feature type="domain" description="DUF2726" evidence="2">
    <location>
        <begin position="104"/>
        <end position="221"/>
    </location>
</feature>
<dbReference type="Proteomes" id="UP000197208">
    <property type="component" value="Unassembled WGS sequence"/>
</dbReference>
<feature type="compositionally biased region" description="Polar residues" evidence="1">
    <location>
        <begin position="32"/>
        <end position="53"/>
    </location>
</feature>
<sequence>MTIALVFTGLCIGAGIALAPRVVRLIGRALTTPPSSSGNTAPRPSSPTRSNFPAGTGRHVTPDPLPGRDTEIRARVAAQSAPTPATPSPHLEGVPDQLPVRIKQYFLARSESAFLAALEASLPSGYRVFPNVRLNDLFFITTKHPGQQKGTYARLRDKHVDFLVVALPEHRPVLAIELDGASHDNVQQQYRDAVKDVAFRSAGLPLIRLRAEVTHTPASLRIVLGEHLSIGRAHA</sequence>
<organism evidence="3 4">
    <name type="scientific">Deinococcus indicus</name>
    <dbReference type="NCBI Taxonomy" id="223556"/>
    <lineage>
        <taxon>Bacteria</taxon>
        <taxon>Thermotogati</taxon>
        <taxon>Deinococcota</taxon>
        <taxon>Deinococci</taxon>
        <taxon>Deinococcales</taxon>
        <taxon>Deinococcaceae</taxon>
        <taxon>Deinococcus</taxon>
    </lineage>
</organism>
<comment type="caution">
    <text evidence="3">The sequence shown here is derived from an EMBL/GenBank/DDBJ whole genome shotgun (WGS) entry which is preliminary data.</text>
</comment>
<evidence type="ECO:0000313" key="4">
    <source>
        <dbReference type="Proteomes" id="UP000197208"/>
    </source>
</evidence>
<evidence type="ECO:0000313" key="3">
    <source>
        <dbReference type="EMBL" id="OWL95188.1"/>
    </source>
</evidence>
<feature type="region of interest" description="Disordered" evidence="1">
    <location>
        <begin position="30"/>
        <end position="68"/>
    </location>
</feature>
<dbReference type="InterPro" id="IPR024402">
    <property type="entry name" value="DUF2726"/>
</dbReference>
<gene>
    <name evidence="3" type="ORF">CBQ26_13575</name>
</gene>
<dbReference type="AlphaFoldDB" id="A0A246BIV5"/>
<keyword evidence="4" id="KW-1185">Reference proteome</keyword>